<dbReference type="PROSITE" id="PS51405">
    <property type="entry name" value="HEME_HALOPEROXIDASE"/>
    <property type="match status" value="1"/>
</dbReference>
<evidence type="ECO:0000256" key="5">
    <source>
        <dbReference type="ARBA" id="ARBA00023002"/>
    </source>
</evidence>
<dbReference type="OrthoDB" id="407298at2759"/>
<keyword evidence="4" id="KW-0479">Metal-binding</keyword>
<keyword evidence="5" id="KW-0560">Oxidoreductase</keyword>
<name>A0A2C5YVD4_9HYPO</name>
<feature type="chain" id="PRO_5012654523" description="Heme haloperoxidase family profile domain-containing protein" evidence="9">
    <location>
        <begin position="21"/>
        <end position="397"/>
    </location>
</feature>
<evidence type="ECO:0000313" key="11">
    <source>
        <dbReference type="EMBL" id="PHH70994.1"/>
    </source>
</evidence>
<evidence type="ECO:0000256" key="8">
    <source>
        <dbReference type="SAM" id="MobiDB-lite"/>
    </source>
</evidence>
<dbReference type="InterPro" id="IPR000028">
    <property type="entry name" value="Chloroperoxidase"/>
</dbReference>
<evidence type="ECO:0000256" key="3">
    <source>
        <dbReference type="ARBA" id="ARBA00022617"/>
    </source>
</evidence>
<protein>
    <recommendedName>
        <fullName evidence="10">Heme haloperoxidase family profile domain-containing protein</fullName>
    </recommendedName>
</protein>
<keyword evidence="3" id="KW-0349">Heme</keyword>
<accession>A0A2C5YVD4</accession>
<feature type="signal peptide" evidence="9">
    <location>
        <begin position="1"/>
        <end position="20"/>
    </location>
</feature>
<dbReference type="PANTHER" id="PTHR33577:SF9">
    <property type="entry name" value="PEROXIDASE STCC"/>
    <property type="match status" value="1"/>
</dbReference>
<comment type="cofactor">
    <cofactor evidence="1">
        <name>heme b</name>
        <dbReference type="ChEBI" id="CHEBI:60344"/>
    </cofactor>
</comment>
<dbReference type="AlphaFoldDB" id="A0A2C5YVD4"/>
<dbReference type="Gene3D" id="1.10.489.10">
    <property type="entry name" value="Chloroperoxidase-like"/>
    <property type="match status" value="1"/>
</dbReference>
<comment type="caution">
    <text evidence="11">The sequence shown here is derived from an EMBL/GenBank/DDBJ whole genome shotgun (WGS) entry which is preliminary data.</text>
</comment>
<evidence type="ECO:0000256" key="9">
    <source>
        <dbReference type="SAM" id="SignalP"/>
    </source>
</evidence>
<dbReference type="Pfam" id="PF01328">
    <property type="entry name" value="Peroxidase_2"/>
    <property type="match status" value="1"/>
</dbReference>
<feature type="domain" description="Heme haloperoxidase family profile" evidence="10">
    <location>
        <begin position="102"/>
        <end position="331"/>
    </location>
</feature>
<sequence>MKASSTTATLLLAAAGAATAQDPRFAPVWIQDGPGPPPDFFPPDFGPPGFVPAGFDGFDSFDHGPPDFIPPPPPSRFPAPVVSRVPAPPQRSPSGPPTAPPTSPPKRPLGPPAGVCLQPRPNDIRGPCPGLNALANCGWLSRDGRSIGMPEIMTAASRALHLDPQTIALVVAAGIVTRPGNKPLVIPRRFDLRAVGFVTWGILHDCCFTRPDRGGPATGFFRPLPNVWMPALMNLIDQSSSLASTQELVIDMPVMARAKAARIDAGCNYTVSAAAHGAVEMAMLLCALGGDKATTNINHVRAIMENEMIPRDLPERPVMSCGVETIVSLASQAIQSNPRLQMANNGNLTTTEVLSIGHADPQVLLALRTEILNLGFGPKAVVDIDKRIRARGGGDRL</sequence>
<evidence type="ECO:0000313" key="12">
    <source>
        <dbReference type="Proteomes" id="UP000226431"/>
    </source>
</evidence>
<evidence type="ECO:0000256" key="2">
    <source>
        <dbReference type="ARBA" id="ARBA00022559"/>
    </source>
</evidence>
<comment type="similarity">
    <text evidence="7">Belongs to the chloroperoxidase family.</text>
</comment>
<dbReference type="GO" id="GO:0004601">
    <property type="term" value="F:peroxidase activity"/>
    <property type="evidence" value="ECO:0007669"/>
    <property type="project" value="UniProtKB-KW"/>
</dbReference>
<dbReference type="EMBL" id="NJES01000562">
    <property type="protein sequence ID" value="PHH70994.1"/>
    <property type="molecule type" value="Genomic_DNA"/>
</dbReference>
<feature type="compositionally biased region" description="Pro residues" evidence="8">
    <location>
        <begin position="86"/>
        <end position="111"/>
    </location>
</feature>
<gene>
    <name evidence="11" type="ORF">CDD80_5608</name>
</gene>
<dbReference type="PANTHER" id="PTHR33577">
    <property type="entry name" value="STERIGMATOCYSTIN BIOSYNTHESIS PEROXIDASE STCC-RELATED"/>
    <property type="match status" value="1"/>
</dbReference>
<proteinExistence type="inferred from homology"/>
<organism evidence="11 12">
    <name type="scientific">Ophiocordyceps camponoti-rufipedis</name>
    <dbReference type="NCBI Taxonomy" id="2004952"/>
    <lineage>
        <taxon>Eukaryota</taxon>
        <taxon>Fungi</taxon>
        <taxon>Dikarya</taxon>
        <taxon>Ascomycota</taxon>
        <taxon>Pezizomycotina</taxon>
        <taxon>Sordariomycetes</taxon>
        <taxon>Hypocreomycetidae</taxon>
        <taxon>Hypocreales</taxon>
        <taxon>Ophiocordycipitaceae</taxon>
        <taxon>Ophiocordyceps</taxon>
    </lineage>
</organism>
<dbReference type="GO" id="GO:0046872">
    <property type="term" value="F:metal ion binding"/>
    <property type="evidence" value="ECO:0007669"/>
    <property type="project" value="UniProtKB-KW"/>
</dbReference>
<evidence type="ECO:0000256" key="7">
    <source>
        <dbReference type="ARBA" id="ARBA00025795"/>
    </source>
</evidence>
<dbReference type="InterPro" id="IPR036851">
    <property type="entry name" value="Chloroperoxidase-like_sf"/>
</dbReference>
<reference evidence="11 12" key="1">
    <citation type="submission" date="2017-06" db="EMBL/GenBank/DDBJ databases">
        <title>Ant-infecting Ophiocordyceps genomes reveal a high diversity of potential behavioral manipulation genes and a possible major role for enterotoxins.</title>
        <authorList>
            <person name="De Bekker C."/>
            <person name="Evans H.C."/>
            <person name="Brachmann A."/>
            <person name="Hughes D.P."/>
        </authorList>
    </citation>
    <scope>NUCLEOTIDE SEQUENCE [LARGE SCALE GENOMIC DNA]</scope>
    <source>
        <strain evidence="11 12">Map16</strain>
    </source>
</reference>
<evidence type="ECO:0000256" key="4">
    <source>
        <dbReference type="ARBA" id="ARBA00022723"/>
    </source>
</evidence>
<keyword evidence="9" id="KW-0732">Signal</keyword>
<keyword evidence="12" id="KW-1185">Reference proteome</keyword>
<evidence type="ECO:0000256" key="6">
    <source>
        <dbReference type="ARBA" id="ARBA00023004"/>
    </source>
</evidence>
<feature type="region of interest" description="Disordered" evidence="8">
    <location>
        <begin position="17"/>
        <end position="121"/>
    </location>
</feature>
<dbReference type="SUPFAM" id="SSF47571">
    <property type="entry name" value="Cloroperoxidase"/>
    <property type="match status" value="1"/>
</dbReference>
<dbReference type="Proteomes" id="UP000226431">
    <property type="component" value="Unassembled WGS sequence"/>
</dbReference>
<evidence type="ECO:0000256" key="1">
    <source>
        <dbReference type="ARBA" id="ARBA00001970"/>
    </source>
</evidence>
<feature type="compositionally biased region" description="Pro residues" evidence="8">
    <location>
        <begin position="34"/>
        <end position="50"/>
    </location>
</feature>
<feature type="compositionally biased region" description="Pro residues" evidence="8">
    <location>
        <begin position="67"/>
        <end position="77"/>
    </location>
</feature>
<evidence type="ECO:0000259" key="10">
    <source>
        <dbReference type="PROSITE" id="PS51405"/>
    </source>
</evidence>
<keyword evidence="2" id="KW-0575">Peroxidase</keyword>
<keyword evidence="6" id="KW-0408">Iron</keyword>